<keyword evidence="4 8" id="KW-0106">Calcium</keyword>
<dbReference type="CDD" id="cd11304">
    <property type="entry name" value="Cadherin_repeat"/>
    <property type="match status" value="4"/>
</dbReference>
<comment type="caution">
    <text evidence="14">The sequence shown here is derived from an EMBL/GenBank/DDBJ whole genome shotgun (WGS) entry which is preliminary data.</text>
</comment>
<feature type="compositionally biased region" description="Low complexity" evidence="9">
    <location>
        <begin position="2359"/>
        <end position="2368"/>
    </location>
</feature>
<keyword evidence="5" id="KW-0130">Cell adhesion</keyword>
<dbReference type="SMART" id="SM00112">
    <property type="entry name" value="CA"/>
    <property type="match status" value="2"/>
</dbReference>
<evidence type="ECO:0000256" key="10">
    <source>
        <dbReference type="SAM" id="Phobius"/>
    </source>
</evidence>
<comment type="subcellular location">
    <subcellularLocation>
        <location evidence="1">Membrane</location>
    </subcellularLocation>
</comment>
<dbReference type="EMBL" id="JAIWYP010000012">
    <property type="protein sequence ID" value="KAH3725456.1"/>
    <property type="molecule type" value="Genomic_DNA"/>
</dbReference>
<evidence type="ECO:0000256" key="1">
    <source>
        <dbReference type="ARBA" id="ARBA00004370"/>
    </source>
</evidence>
<evidence type="ECO:0000256" key="4">
    <source>
        <dbReference type="ARBA" id="ARBA00022837"/>
    </source>
</evidence>
<evidence type="ECO:0000313" key="15">
    <source>
        <dbReference type="Proteomes" id="UP000828390"/>
    </source>
</evidence>
<name>A0A9D4HNS7_DREPO</name>
<evidence type="ECO:0000256" key="3">
    <source>
        <dbReference type="ARBA" id="ARBA00022737"/>
    </source>
</evidence>
<evidence type="ECO:0000256" key="5">
    <source>
        <dbReference type="ARBA" id="ARBA00022889"/>
    </source>
</evidence>
<dbReference type="Pfam" id="PF00028">
    <property type="entry name" value="Cadherin"/>
    <property type="match status" value="1"/>
</dbReference>
<feature type="chain" id="PRO_5038963654" evidence="11">
    <location>
        <begin position="21"/>
        <end position="2378"/>
    </location>
</feature>
<keyword evidence="2 10" id="KW-0812">Transmembrane</keyword>
<feature type="region of interest" description="Disordered" evidence="9">
    <location>
        <begin position="2348"/>
        <end position="2378"/>
    </location>
</feature>
<feature type="compositionally biased region" description="Acidic residues" evidence="9">
    <location>
        <begin position="2369"/>
        <end position="2378"/>
    </location>
</feature>
<evidence type="ECO:0000259" key="13">
    <source>
        <dbReference type="PROSITE" id="PS51212"/>
    </source>
</evidence>
<evidence type="ECO:0000256" key="9">
    <source>
        <dbReference type="SAM" id="MobiDB-lite"/>
    </source>
</evidence>
<dbReference type="InterPro" id="IPR002889">
    <property type="entry name" value="WSC_carb-bd"/>
</dbReference>
<evidence type="ECO:0000256" key="2">
    <source>
        <dbReference type="ARBA" id="ARBA00022692"/>
    </source>
</evidence>
<evidence type="ECO:0000256" key="11">
    <source>
        <dbReference type="SAM" id="SignalP"/>
    </source>
</evidence>
<dbReference type="GO" id="GO:0007156">
    <property type="term" value="P:homophilic cell adhesion via plasma membrane adhesion molecules"/>
    <property type="evidence" value="ECO:0007669"/>
    <property type="project" value="InterPro"/>
</dbReference>
<dbReference type="PANTHER" id="PTHR24025">
    <property type="entry name" value="DESMOGLEIN FAMILY MEMBER"/>
    <property type="match status" value="1"/>
</dbReference>
<dbReference type="SUPFAM" id="SSF49313">
    <property type="entry name" value="Cadherin-like"/>
    <property type="match status" value="4"/>
</dbReference>
<dbReference type="PRINTS" id="PR00205">
    <property type="entry name" value="CADHERIN"/>
</dbReference>
<gene>
    <name evidence="14" type="ORF">DPMN_051300</name>
</gene>
<dbReference type="Proteomes" id="UP000828390">
    <property type="component" value="Unassembled WGS sequence"/>
</dbReference>
<evidence type="ECO:0000259" key="12">
    <source>
        <dbReference type="PROSITE" id="PS50268"/>
    </source>
</evidence>
<accession>A0A9D4HNS7</accession>
<dbReference type="GO" id="GO:0005911">
    <property type="term" value="C:cell-cell junction"/>
    <property type="evidence" value="ECO:0007669"/>
    <property type="project" value="TreeGrafter"/>
</dbReference>
<dbReference type="GO" id="GO:0016020">
    <property type="term" value="C:membrane"/>
    <property type="evidence" value="ECO:0007669"/>
    <property type="project" value="UniProtKB-SubCell"/>
</dbReference>
<evidence type="ECO:0000256" key="7">
    <source>
        <dbReference type="ARBA" id="ARBA00023136"/>
    </source>
</evidence>
<keyword evidence="3" id="KW-0677">Repeat</keyword>
<organism evidence="14 15">
    <name type="scientific">Dreissena polymorpha</name>
    <name type="common">Zebra mussel</name>
    <name type="synonym">Mytilus polymorpha</name>
    <dbReference type="NCBI Taxonomy" id="45954"/>
    <lineage>
        <taxon>Eukaryota</taxon>
        <taxon>Metazoa</taxon>
        <taxon>Spiralia</taxon>
        <taxon>Lophotrochozoa</taxon>
        <taxon>Mollusca</taxon>
        <taxon>Bivalvia</taxon>
        <taxon>Autobranchia</taxon>
        <taxon>Heteroconchia</taxon>
        <taxon>Euheterodonta</taxon>
        <taxon>Imparidentia</taxon>
        <taxon>Neoheterodontei</taxon>
        <taxon>Myida</taxon>
        <taxon>Dreissenoidea</taxon>
        <taxon>Dreissenidae</taxon>
        <taxon>Dreissena</taxon>
    </lineage>
</organism>
<feature type="domain" description="WSC" evidence="13">
    <location>
        <begin position="20"/>
        <end position="109"/>
    </location>
</feature>
<dbReference type="Gene3D" id="2.60.40.60">
    <property type="entry name" value="Cadherins"/>
    <property type="match status" value="3"/>
</dbReference>
<reference evidence="14" key="2">
    <citation type="submission" date="2020-11" db="EMBL/GenBank/DDBJ databases">
        <authorList>
            <person name="McCartney M.A."/>
            <person name="Auch B."/>
            <person name="Kono T."/>
            <person name="Mallez S."/>
            <person name="Becker A."/>
            <person name="Gohl D.M."/>
            <person name="Silverstein K.A.T."/>
            <person name="Koren S."/>
            <person name="Bechman K.B."/>
            <person name="Herman A."/>
            <person name="Abrahante J.E."/>
            <person name="Garbe J."/>
        </authorList>
    </citation>
    <scope>NUCLEOTIDE SEQUENCE</scope>
    <source>
        <strain evidence="14">Duluth1</strain>
        <tissue evidence="14">Whole animal</tissue>
    </source>
</reference>
<dbReference type="PROSITE" id="PS51212">
    <property type="entry name" value="WSC"/>
    <property type="match status" value="1"/>
</dbReference>
<feature type="non-terminal residue" evidence="14">
    <location>
        <position position="1"/>
    </location>
</feature>
<keyword evidence="7 10" id="KW-0472">Membrane</keyword>
<keyword evidence="6 10" id="KW-1133">Transmembrane helix</keyword>
<dbReference type="InterPro" id="IPR050971">
    <property type="entry name" value="Cadherin-domain_protein"/>
</dbReference>
<feature type="signal peptide" evidence="11">
    <location>
        <begin position="1"/>
        <end position="20"/>
    </location>
</feature>
<evidence type="ECO:0000313" key="14">
    <source>
        <dbReference type="EMBL" id="KAH3725456.1"/>
    </source>
</evidence>
<keyword evidence="15" id="KW-1185">Reference proteome</keyword>
<feature type="transmembrane region" description="Helical" evidence="10">
    <location>
        <begin position="2290"/>
        <end position="2317"/>
    </location>
</feature>
<dbReference type="InterPro" id="IPR015919">
    <property type="entry name" value="Cadherin-like_sf"/>
</dbReference>
<dbReference type="InterPro" id="IPR002126">
    <property type="entry name" value="Cadherin-like_dom"/>
</dbReference>
<feature type="domain" description="Cadherin" evidence="12">
    <location>
        <begin position="2053"/>
        <end position="2156"/>
    </location>
</feature>
<feature type="domain" description="Cadherin" evidence="12">
    <location>
        <begin position="1948"/>
        <end position="2061"/>
    </location>
</feature>
<dbReference type="Pfam" id="PF01822">
    <property type="entry name" value="WSC"/>
    <property type="match status" value="1"/>
</dbReference>
<dbReference type="GO" id="GO:0005509">
    <property type="term" value="F:calcium ion binding"/>
    <property type="evidence" value="ECO:0007669"/>
    <property type="project" value="UniProtKB-UniRule"/>
</dbReference>
<proteinExistence type="predicted"/>
<dbReference type="PROSITE" id="PS50268">
    <property type="entry name" value="CADHERIN_2"/>
    <property type="match status" value="2"/>
</dbReference>
<dbReference type="PANTHER" id="PTHR24025:SF30">
    <property type="entry name" value="CADHERIN DOMAIN-CONTAINING PROTEIN"/>
    <property type="match status" value="1"/>
</dbReference>
<dbReference type="SMART" id="SM00321">
    <property type="entry name" value="WSC"/>
    <property type="match status" value="1"/>
</dbReference>
<sequence length="2378" mass="268574">MNTPCLISVVAFILLNHVECALYLGCFEDPADPRPLPTLAFRRPNNTPDICISACISYIYAAVEYGEECFCGNDLLAVAKPESDCDMPCAGDNSLICGGSNKMNVYYTQDDRSSTEITNSPSVTSLHANNDDEILIWTITAKCLYIASDGHHRYSDVCNSCWTNNDGLFRTQENNVYKRKCTRCTTCDINDACPAGGETIEYTVSCNMYLSEFGVDTETANATSRITFDEDTDPPFAFRSDVIHVGTSITIGNTNLLVSRIFSDPVNHSLVQREYDTCTFSKETNNLPWLTIDGATDTTVDIRVSSTVSHSAGTHTETFCATNRRGLENCKDLTVTVYDSAVTDTGSTISSLHVNTDNQKTLMTIDGMCDITFACSDDAAFTCSDRVKCDSCTTDNDWIGTNGVTIYKKACLDPGCNPCNSTRYCADKGDSLMFTVTCHTSHSGYTSGTLQIIGSLTFTEDIDPPFLFQLGNAIEIGKSIPGTSQKVNKVNSNPSESDDDNDKARFYIGTSNDMPDWLDIDAGDGYIIVKAPLVTISSELLHVQICVENRRLYFTCEVLDITIYHTKFTSTPSLSRLHANTDSEKLIWTVTATIDITYTCYDIYTCAESHKSDKCSVTNTPDLYYGTQSGTDFYVTKRECNNKLCKSCSITNFCTNEKETYSYLVDCEKDNTNSWQDFTTGHAVDTKSVFFYADVSPPFQFRFGSHTYIGMSVQGTGQNVNKVDSNPIDELDDNDKNRFYIGDANSKPTWLGIDADNGNIRVKEVLGSESATFLQVQICVENRRLYNVCQVLDITIYHTSLTSIPILTKLHANTDIEKLIWSVTATIDITFTCNTTFTCAESHDSDLCIVTDSSDLYYGTQRGIIFDVKKKECTDKLCASCKIANFCTNENETYFYMVDCEKDNTNTWADFTTGHAVDTKSVFFYADKDPPFHLRFGNHTYIGMSVKGTGQNVNKVDSNPIDELDDNDKNRYYIGDAKETRTWLEINADDGHIRVSAPLDSETAKLMFVQICVENRRLYTVCQVLEITIYHSFFTSWASIARLHENTDREKLIWRVTATIDITFTCNTTFTCAETHDSDKFTLNDPNNLYYGNHTGIRFDILKRKCEEELCEPCYIAKFCTNENEIHPYTIDCEKANTDTWVDFTTGHAVNTSSVYFYTDVHPPFHYINGTHVVVLKNDSAPNVTVINIIISDPVNEDDDNDKIFYYTEIPPRPSWIHHNILFELDNTSGVIYLVKPLDLEFSYTFNMTTCVHNRRKFINCSNFDITLWSCYQTPNCSNQVILDLNDTHGIDPHSSNDSLFMMIYPSPSYHFPNFRGNWSNLTWTLDKGTFGEATINPLTGEIYLTRNISIWPAWPNKTYNMTVTVDNSESCYTTTCEMDVTIWYTNWKPSITTLPNETSLHEDRDEEIWLHNLEVYDYNYDRSSDNHTLEDNITCWIDYVHDEWGENDTELFDLRQEDPSNLFRWNSYKLYKKACNISTSPYTPPCGYLRENFTCPKHHGCMTHNVTQKYDVSIICQDGYGAQDNRNFTFHVLHNEAPRYLNLPKTITLDLRKGSEHDIIFSTMYIDKENENLTFNYHFYEHDSKENVTYFKGDSSGNYYNQLGNISLTTFTYDTPKNTTYRIQICGHERRNEICEILTVELKDYCGPTPECRSATLNVTTELDPYHEIFDVNALVYNATAFTGLEYSLATRHLYLFNIDSLGVITTTATLPASYPYTTYVLNAFVNDINSCSSYSVCPLFLNVKYINYPLTINNLKTIKNPKTAEVHIHEDEDTSLALFTIETEDRNVDDDVICAIINPDDNKPFYMKETFTGSNVFVIKNHVAETDQERKLSAAKLLLSIMVPYKDKVDQSTVFYGTSLFTEQAVDDEGDTLIYTCNVSNSNNPLTCDTSNSILHIRLRRNVSIINEENAVFSIRVCVGDRKHANYECGTLEITFNSTHSYPGIINLPDTIYVPENASVDTVLFTPNVSDVDLPAENLTFTAKFFPLSAASLFALDKSTGLVILKKRLDFESLSTYSILMDVHDNYLSSLVSKKLVINVTDVNEQNYLRATKTTTITFKESKKIGTKFDFGLQCTDEDFYDEQTLTIVGGSYMDFFRLNNTDKVIYLAQEWNLEDNMTSNTIIEVQCEDTGGHRSNVNLNFIIEDVNDNKPEMTVTFSPGWSSNLQINSKTSLSTVFLVVFAYDADIGDSNFVFKVLGNGLGRKYFRLVARESRKRSTGATIAELKLRQAMKLNYHKQFVFHIMVSDGGSPPKFSAFPLSVNYTADDPIPQAAESSNCITCSSKGQLLIGMLATECVIVVVLITHALYAFGLIFKSGYPVVALKIKPLANPRMKVMNIPTNKKFSIQPAPPFKRQSYSNSSSSSSESDDEQVYTR</sequence>
<evidence type="ECO:0000256" key="6">
    <source>
        <dbReference type="ARBA" id="ARBA00022989"/>
    </source>
</evidence>
<reference evidence="14" key="1">
    <citation type="journal article" date="2019" name="bioRxiv">
        <title>The Genome of the Zebra Mussel, Dreissena polymorpha: A Resource for Invasive Species Research.</title>
        <authorList>
            <person name="McCartney M.A."/>
            <person name="Auch B."/>
            <person name="Kono T."/>
            <person name="Mallez S."/>
            <person name="Zhang Y."/>
            <person name="Obille A."/>
            <person name="Becker A."/>
            <person name="Abrahante J.E."/>
            <person name="Garbe J."/>
            <person name="Badalamenti J.P."/>
            <person name="Herman A."/>
            <person name="Mangelson H."/>
            <person name="Liachko I."/>
            <person name="Sullivan S."/>
            <person name="Sone E.D."/>
            <person name="Koren S."/>
            <person name="Silverstein K.A.T."/>
            <person name="Beckman K.B."/>
            <person name="Gohl D.M."/>
        </authorList>
    </citation>
    <scope>NUCLEOTIDE SEQUENCE</scope>
    <source>
        <strain evidence="14">Duluth1</strain>
        <tissue evidence="14">Whole animal</tissue>
    </source>
</reference>
<evidence type="ECO:0000256" key="8">
    <source>
        <dbReference type="PROSITE-ProRule" id="PRU00043"/>
    </source>
</evidence>
<keyword evidence="11" id="KW-0732">Signal</keyword>
<protein>
    <submittedName>
        <fullName evidence="14">Uncharacterized protein</fullName>
    </submittedName>
</protein>